<dbReference type="PANTHER" id="PTHR43080:SF29">
    <property type="entry name" value="OS02G0818000 PROTEIN"/>
    <property type="match status" value="1"/>
</dbReference>
<comment type="caution">
    <text evidence="5">The sequence shown here is derived from an EMBL/GenBank/DDBJ whole genome shotgun (WGS) entry which is preliminary data.</text>
</comment>
<dbReference type="PROSITE" id="PS50914">
    <property type="entry name" value="BON"/>
    <property type="match status" value="1"/>
</dbReference>
<dbReference type="PIRSF" id="PIRSF036990">
    <property type="entry name" value="UCP036990_CBS_BON"/>
    <property type="match status" value="1"/>
</dbReference>
<evidence type="ECO:0000256" key="2">
    <source>
        <dbReference type="PROSITE-ProRule" id="PRU00703"/>
    </source>
</evidence>
<name>A0ABP7HQH9_9PSEU</name>
<dbReference type="PANTHER" id="PTHR43080">
    <property type="entry name" value="CBS DOMAIN-CONTAINING PROTEIN CBSX3, MITOCHONDRIAL"/>
    <property type="match status" value="1"/>
</dbReference>
<dbReference type="InterPro" id="IPR046342">
    <property type="entry name" value="CBS_dom_sf"/>
</dbReference>
<feature type="domain" description="CBS" evidence="4">
    <location>
        <begin position="93"/>
        <end position="149"/>
    </location>
</feature>
<dbReference type="EMBL" id="BAABCM010000001">
    <property type="protein sequence ID" value="GAA3794789.1"/>
    <property type="molecule type" value="Genomic_DNA"/>
</dbReference>
<dbReference type="RefSeq" id="WP_237336515.1">
    <property type="nucleotide sequence ID" value="NZ_BAABCM010000001.1"/>
</dbReference>
<dbReference type="Pfam" id="PF00571">
    <property type="entry name" value="CBS"/>
    <property type="match status" value="2"/>
</dbReference>
<reference evidence="6" key="1">
    <citation type="journal article" date="2019" name="Int. J. Syst. Evol. Microbiol.">
        <title>The Global Catalogue of Microorganisms (GCM) 10K type strain sequencing project: providing services to taxonomists for standard genome sequencing and annotation.</title>
        <authorList>
            <consortium name="The Broad Institute Genomics Platform"/>
            <consortium name="The Broad Institute Genome Sequencing Center for Infectious Disease"/>
            <person name="Wu L."/>
            <person name="Ma J."/>
        </authorList>
    </citation>
    <scope>NUCLEOTIDE SEQUENCE [LARGE SCALE GENOMIC DNA]</scope>
    <source>
        <strain evidence="6">JCM 17017</strain>
    </source>
</reference>
<dbReference type="Gene3D" id="3.30.1340.30">
    <property type="match status" value="1"/>
</dbReference>
<evidence type="ECO:0000313" key="5">
    <source>
        <dbReference type="EMBL" id="GAA3794789.1"/>
    </source>
</evidence>
<feature type="domain" description="CBS" evidence="4">
    <location>
        <begin position="10"/>
        <end position="67"/>
    </location>
</feature>
<dbReference type="InterPro" id="IPR000644">
    <property type="entry name" value="CBS_dom"/>
</dbReference>
<dbReference type="Gene3D" id="3.10.580.10">
    <property type="entry name" value="CBS-domain"/>
    <property type="match status" value="1"/>
</dbReference>
<dbReference type="InterPro" id="IPR051257">
    <property type="entry name" value="Diverse_CBS-Domain"/>
</dbReference>
<evidence type="ECO:0000259" key="3">
    <source>
        <dbReference type="PROSITE" id="PS50914"/>
    </source>
</evidence>
<evidence type="ECO:0000259" key="4">
    <source>
        <dbReference type="PROSITE" id="PS51371"/>
    </source>
</evidence>
<gene>
    <name evidence="5" type="ORF">GCM10022380_09670</name>
</gene>
<feature type="domain" description="BON" evidence="3">
    <location>
        <begin position="146"/>
        <end position="215"/>
    </location>
</feature>
<dbReference type="PROSITE" id="PS51371">
    <property type="entry name" value="CBS"/>
    <property type="match status" value="2"/>
</dbReference>
<protein>
    <submittedName>
        <fullName evidence="5">CBS domain-containing protein</fullName>
    </submittedName>
</protein>
<dbReference type="InterPro" id="IPR007055">
    <property type="entry name" value="BON_dom"/>
</dbReference>
<dbReference type="Pfam" id="PF04972">
    <property type="entry name" value="BON"/>
    <property type="match status" value="1"/>
</dbReference>
<dbReference type="SMART" id="SM00116">
    <property type="entry name" value="CBS"/>
    <property type="match status" value="2"/>
</dbReference>
<keyword evidence="1 2" id="KW-0129">CBS domain</keyword>
<dbReference type="InterPro" id="IPR017080">
    <property type="entry name" value="UCP036990_CBS_BON"/>
</dbReference>
<dbReference type="Proteomes" id="UP001501624">
    <property type="component" value="Unassembled WGS sequence"/>
</dbReference>
<accession>A0ABP7HQH9</accession>
<dbReference type="SUPFAM" id="SSF54631">
    <property type="entry name" value="CBS-domain pair"/>
    <property type="match status" value="1"/>
</dbReference>
<sequence>MRGPVVGDLMTHPVVSVVPAMPFKNLVRLLDQYQIGAVPVVDGHDRPVGVVSESDLLAKEDLRGADRPPSAFAPGRRWRWWGKSRAMTAETAMTRRVRVIGQDEPVAVAARRLAREHLRRLYVVDGDGKLVGVLARRDVLRVFLRPDAEIARAVEEEVLRRCLWAAPEQARAEVVDGVVTLTGTVDRRSEAERAARLTEAIPGVVAVANELNSTVDDRIPG</sequence>
<evidence type="ECO:0000313" key="6">
    <source>
        <dbReference type="Proteomes" id="UP001501624"/>
    </source>
</evidence>
<keyword evidence="6" id="KW-1185">Reference proteome</keyword>
<evidence type="ECO:0000256" key="1">
    <source>
        <dbReference type="ARBA" id="ARBA00023122"/>
    </source>
</evidence>
<organism evidence="5 6">
    <name type="scientific">Amycolatopsis tucumanensis</name>
    <dbReference type="NCBI Taxonomy" id="401106"/>
    <lineage>
        <taxon>Bacteria</taxon>
        <taxon>Bacillati</taxon>
        <taxon>Actinomycetota</taxon>
        <taxon>Actinomycetes</taxon>
        <taxon>Pseudonocardiales</taxon>
        <taxon>Pseudonocardiaceae</taxon>
        <taxon>Amycolatopsis</taxon>
    </lineage>
</organism>
<proteinExistence type="predicted"/>